<dbReference type="EMBL" id="VMHL01000002">
    <property type="protein sequence ID" value="TSJ90648.1"/>
    <property type="molecule type" value="Genomic_DNA"/>
</dbReference>
<proteinExistence type="predicted"/>
<dbReference type="Proteomes" id="UP000319138">
    <property type="component" value="Unassembled WGS sequence"/>
</dbReference>
<feature type="transmembrane region" description="Helical" evidence="1">
    <location>
        <begin position="377"/>
        <end position="401"/>
    </location>
</feature>
<evidence type="ECO:0000313" key="3">
    <source>
        <dbReference type="Proteomes" id="UP000319138"/>
    </source>
</evidence>
<dbReference type="InterPro" id="IPR003474">
    <property type="entry name" value="Glcn_transporter"/>
</dbReference>
<dbReference type="RefSeq" id="WP_144189278.1">
    <property type="nucleotide sequence ID" value="NZ_VMHL01000002.1"/>
</dbReference>
<sequence>MSISLLLTIAVIGILLLLVLIIKFKVQPFIALLLVSLFVALATDIPVDKIWSIMTAGMGGLLGHVALIIGLGAMLGKLIEHSGGTYSLAQYFTNKLGKKRTIVALSIAAFFLGIPVFFEVGFIVIIPIIYGFAKINNLSPVKFGLPVSGAMLTVHVVLSPHPGPVAAIGNLNADIGLQTMIALIISIIVACLGVYYSKYLNRKEYKIDDEIRNEMMNTKQADNTKSAPHAYTIVALIVTPILLIMVGSMGSYLVDNVVLRNYLSLIGAPGIALLFAIFLACFFIGRQQKWSIKQCSDLMEHSLPSIATIIFVIGGGGIFGKVLIESGIGKSLADALYMIHLPLIPAAFLISLALRASQGSATVAIITTSSLLAESTAGLSQIQIVLITISTCFGGLGLSHVNDAGFWVVTKYLGLSVSDGLKTWTVLTTLLGVTGFICTWLLWFIV</sequence>
<feature type="transmembrane region" description="Helical" evidence="1">
    <location>
        <begin position="262"/>
        <end position="285"/>
    </location>
</feature>
<evidence type="ECO:0000256" key="1">
    <source>
        <dbReference type="SAM" id="Phobius"/>
    </source>
</evidence>
<feature type="transmembrane region" description="Helical" evidence="1">
    <location>
        <begin position="6"/>
        <end position="22"/>
    </location>
</feature>
<dbReference type="GO" id="GO:0015128">
    <property type="term" value="F:gluconate transmembrane transporter activity"/>
    <property type="evidence" value="ECO:0007669"/>
    <property type="project" value="InterPro"/>
</dbReference>
<gene>
    <name evidence="2" type="ORF">FPQ14_06205</name>
</gene>
<comment type="caution">
    <text evidence="2">The sequence shown here is derived from an EMBL/GenBank/DDBJ whole genome shotgun (WGS) entry which is preliminary data.</text>
</comment>
<name>A0A556RP13_9GAMM</name>
<accession>A0A556RP13</accession>
<dbReference type="PIRSF" id="PIRSF002746">
    <property type="entry name" value="Gluconate_transporter"/>
    <property type="match status" value="1"/>
</dbReference>
<dbReference type="GO" id="GO:0005886">
    <property type="term" value="C:plasma membrane"/>
    <property type="evidence" value="ECO:0007669"/>
    <property type="project" value="TreeGrafter"/>
</dbReference>
<organism evidence="2 3">
    <name type="scientific">Gilliamella apicola</name>
    <dbReference type="NCBI Taxonomy" id="1196095"/>
    <lineage>
        <taxon>Bacteria</taxon>
        <taxon>Pseudomonadati</taxon>
        <taxon>Pseudomonadota</taxon>
        <taxon>Gammaproteobacteria</taxon>
        <taxon>Orbales</taxon>
        <taxon>Orbaceae</taxon>
        <taxon>Gilliamella</taxon>
    </lineage>
</organism>
<feature type="transmembrane region" description="Helical" evidence="1">
    <location>
        <begin position="306"/>
        <end position="324"/>
    </location>
</feature>
<feature type="transmembrane region" description="Helical" evidence="1">
    <location>
        <begin position="230"/>
        <end position="250"/>
    </location>
</feature>
<feature type="transmembrane region" description="Helical" evidence="1">
    <location>
        <begin position="53"/>
        <end position="75"/>
    </location>
</feature>
<keyword evidence="1" id="KW-1133">Transmembrane helix</keyword>
<feature type="transmembrane region" description="Helical" evidence="1">
    <location>
        <begin position="175"/>
        <end position="196"/>
    </location>
</feature>
<dbReference type="NCBIfam" id="TIGR00791">
    <property type="entry name" value="gntP"/>
    <property type="match status" value="1"/>
</dbReference>
<keyword evidence="1" id="KW-0812">Transmembrane</keyword>
<feature type="transmembrane region" description="Helical" evidence="1">
    <location>
        <begin position="29"/>
        <end position="47"/>
    </location>
</feature>
<dbReference type="AlphaFoldDB" id="A0A556RP13"/>
<dbReference type="NCBIfam" id="NF007332">
    <property type="entry name" value="PRK09821.1"/>
    <property type="match status" value="1"/>
</dbReference>
<keyword evidence="1" id="KW-0472">Membrane</keyword>
<feature type="transmembrane region" description="Helical" evidence="1">
    <location>
        <begin position="102"/>
        <end position="130"/>
    </location>
</feature>
<reference evidence="2 3" key="1">
    <citation type="submission" date="2019-07" db="EMBL/GenBank/DDBJ databases">
        <title>Gilliamella genomes.</title>
        <authorList>
            <person name="Zheng H."/>
        </authorList>
    </citation>
    <scope>NUCLEOTIDE SEQUENCE [LARGE SCALE GENOMIC DNA]</scope>
    <source>
        <strain evidence="2 3">W8131</strain>
    </source>
</reference>
<feature type="transmembrane region" description="Helical" evidence="1">
    <location>
        <begin position="336"/>
        <end position="356"/>
    </location>
</feature>
<dbReference type="Pfam" id="PF02447">
    <property type="entry name" value="GntP_permease"/>
    <property type="match status" value="1"/>
</dbReference>
<dbReference type="PANTHER" id="PTHR30354:SF25">
    <property type="entry name" value="INNER MEMBRANE PERMEASE YGBN"/>
    <property type="match status" value="1"/>
</dbReference>
<feature type="transmembrane region" description="Helical" evidence="1">
    <location>
        <begin position="421"/>
        <end position="445"/>
    </location>
</feature>
<protein>
    <submittedName>
        <fullName evidence="2">GntP family transporter</fullName>
    </submittedName>
</protein>
<evidence type="ECO:0000313" key="2">
    <source>
        <dbReference type="EMBL" id="TSJ90648.1"/>
    </source>
</evidence>
<dbReference type="PANTHER" id="PTHR30354">
    <property type="entry name" value="GNT FAMILY GLUCONATE TRANSPORTER"/>
    <property type="match status" value="1"/>
</dbReference>